<dbReference type="InterPro" id="IPR029052">
    <property type="entry name" value="Metallo-depent_PP-like"/>
</dbReference>
<reference evidence="2" key="2">
    <citation type="submission" date="2020-09" db="EMBL/GenBank/DDBJ databases">
        <authorList>
            <person name="Sun Q."/>
            <person name="Zhou Y."/>
        </authorList>
    </citation>
    <scope>NUCLEOTIDE SEQUENCE</scope>
    <source>
        <strain evidence="2">CGMCC 1.15958</strain>
    </source>
</reference>
<dbReference type="EMBL" id="BMKK01000006">
    <property type="protein sequence ID" value="GGD65561.1"/>
    <property type="molecule type" value="Genomic_DNA"/>
</dbReference>
<reference evidence="2" key="1">
    <citation type="journal article" date="2014" name="Int. J. Syst. Evol. Microbiol.">
        <title>Complete genome sequence of Corynebacterium casei LMG S-19264T (=DSM 44701T), isolated from a smear-ripened cheese.</title>
        <authorList>
            <consortium name="US DOE Joint Genome Institute (JGI-PGF)"/>
            <person name="Walter F."/>
            <person name="Albersmeier A."/>
            <person name="Kalinowski J."/>
            <person name="Ruckert C."/>
        </authorList>
    </citation>
    <scope>NUCLEOTIDE SEQUENCE</scope>
    <source>
        <strain evidence="2">CGMCC 1.15958</strain>
    </source>
</reference>
<feature type="domain" description="Calcineurin-like phosphoesterase" evidence="1">
    <location>
        <begin position="37"/>
        <end position="213"/>
    </location>
</feature>
<dbReference type="InterPro" id="IPR004843">
    <property type="entry name" value="Calcineurin-like_PHP"/>
</dbReference>
<dbReference type="Proteomes" id="UP000609064">
    <property type="component" value="Unassembled WGS sequence"/>
</dbReference>
<evidence type="ECO:0000313" key="2">
    <source>
        <dbReference type="EMBL" id="GGD65561.1"/>
    </source>
</evidence>
<dbReference type="Pfam" id="PF00149">
    <property type="entry name" value="Metallophos"/>
    <property type="match status" value="1"/>
</dbReference>
<name>A0A916YXF6_9BACT</name>
<dbReference type="Gene3D" id="3.60.21.10">
    <property type="match status" value="1"/>
</dbReference>
<evidence type="ECO:0000259" key="1">
    <source>
        <dbReference type="Pfam" id="PF00149"/>
    </source>
</evidence>
<dbReference type="SUPFAM" id="SSF56300">
    <property type="entry name" value="Metallo-dependent phosphatases"/>
    <property type="match status" value="1"/>
</dbReference>
<dbReference type="RefSeq" id="WP_188767280.1">
    <property type="nucleotide sequence ID" value="NZ_BMKK01000006.1"/>
</dbReference>
<sequence>MNRKDFIKQISFATFLLADGSIIPAFAENLSSKKSKLRFVVASDGHFGQPKTDYKTYFETFINNVNAQHREQKFDFCVINGDIIHDDINFLSTAKSLFDDLEMPYFVTQGNHDHATPEQWERVWGVPVNYDYVLGNNAFLFGTTSNVEGKYLPPNIEWFKSKLDEHKKKKNIFIFIHITPVKWTDNAVDSKEFQELLKQYKNVRAVFNGHDHDQENVKTHEGIPYMFDSHIGGNWGTSYRGYRIVELQKENKLLTYIMNPTTKINEATV</sequence>
<comment type="caution">
    <text evidence="2">The sequence shown here is derived from an EMBL/GenBank/DDBJ whole genome shotgun (WGS) entry which is preliminary data.</text>
</comment>
<accession>A0A916YXF6</accession>
<dbReference type="GO" id="GO:0016787">
    <property type="term" value="F:hydrolase activity"/>
    <property type="evidence" value="ECO:0007669"/>
    <property type="project" value="InterPro"/>
</dbReference>
<proteinExistence type="predicted"/>
<organism evidence="2 3">
    <name type="scientific">Emticicia aquatilis</name>
    <dbReference type="NCBI Taxonomy" id="1537369"/>
    <lineage>
        <taxon>Bacteria</taxon>
        <taxon>Pseudomonadati</taxon>
        <taxon>Bacteroidota</taxon>
        <taxon>Cytophagia</taxon>
        <taxon>Cytophagales</taxon>
        <taxon>Leadbetterellaceae</taxon>
        <taxon>Emticicia</taxon>
    </lineage>
</organism>
<dbReference type="PANTHER" id="PTHR43143:SF1">
    <property type="entry name" value="SERINE_THREONINE-PROTEIN PHOSPHATASE CPPED1"/>
    <property type="match status" value="1"/>
</dbReference>
<gene>
    <name evidence="2" type="ORF">GCM10011514_32010</name>
</gene>
<protein>
    <recommendedName>
        <fullName evidence="1">Calcineurin-like phosphoesterase domain-containing protein</fullName>
    </recommendedName>
</protein>
<dbReference type="InterPro" id="IPR051918">
    <property type="entry name" value="STPP_CPPED1"/>
</dbReference>
<evidence type="ECO:0000313" key="3">
    <source>
        <dbReference type="Proteomes" id="UP000609064"/>
    </source>
</evidence>
<dbReference type="PANTHER" id="PTHR43143">
    <property type="entry name" value="METALLOPHOSPHOESTERASE, CALCINEURIN SUPERFAMILY"/>
    <property type="match status" value="1"/>
</dbReference>
<dbReference type="AlphaFoldDB" id="A0A916YXF6"/>
<keyword evidence="3" id="KW-1185">Reference proteome</keyword>